<evidence type="ECO:0000256" key="5">
    <source>
        <dbReference type="ARBA" id="ARBA00035114"/>
    </source>
</evidence>
<keyword evidence="3" id="KW-1133">Transmembrane helix</keyword>
<dbReference type="Pfam" id="PF05633">
    <property type="entry name" value="ROH1-like"/>
    <property type="match status" value="2"/>
</dbReference>
<sequence length="366" mass="40703">MSRPHDGHSMFPYFANTFRIVSPKRSSDKSSKLDQTLKAFETSLTERLKQLKPKNIKGFLTLSWLQQAMGVLSATHKDLKPLISDLQFPATEWDEKWMDQYLDDTLKLMDICIALNAEISKLQESQLLVQYVLHLLDFSGGIPSTEKLLRAKDSLGDLMEETNLQRENRNGANSGKNFKIENCTAILQRLSKGFQFGKLKLPAKGKVLVRAMHGVKATTIFVCSVVASALSGSIVPLIELQVPEQFLWSAAFMSLQRDVHGEIKLIFTKGGPGILKELEILGAATEGVYSAVEKIFDKAGESDQIRSATQELGQSVRLLAQGLDPLTQQVNDFFQIVLNGRNALLDSLRLTGNEDAVKGDDLHTRQ</sequence>
<protein>
    <submittedName>
        <fullName evidence="6">TSA: Wollemia nobilis Ref_Wollemi_Transcript_4017_2015 transcribed RNA sequence</fullName>
    </submittedName>
</protein>
<evidence type="ECO:0000256" key="1">
    <source>
        <dbReference type="ARBA" id="ARBA00004167"/>
    </source>
</evidence>
<dbReference type="AlphaFoldDB" id="A0A0C9RQ25"/>
<proteinExistence type="inferred from homology"/>
<evidence type="ECO:0000313" key="6">
    <source>
        <dbReference type="EMBL" id="JAG89091.1"/>
    </source>
</evidence>
<keyword evidence="2" id="KW-0812">Transmembrane</keyword>
<accession>A0A0C9RQ25</accession>
<organism evidence="6">
    <name type="scientific">Wollemia nobilis</name>
    <dbReference type="NCBI Taxonomy" id="56998"/>
    <lineage>
        <taxon>Eukaryota</taxon>
        <taxon>Viridiplantae</taxon>
        <taxon>Streptophyta</taxon>
        <taxon>Embryophyta</taxon>
        <taxon>Tracheophyta</taxon>
        <taxon>Spermatophyta</taxon>
        <taxon>Pinopsida</taxon>
        <taxon>Pinidae</taxon>
        <taxon>Conifers II</taxon>
        <taxon>Araucariales</taxon>
        <taxon>Araucariaceae</taxon>
        <taxon>Wollemia</taxon>
    </lineage>
</organism>
<dbReference type="EMBL" id="GCHU01003987">
    <property type="protein sequence ID" value="JAG89091.1"/>
    <property type="molecule type" value="Transcribed_RNA"/>
</dbReference>
<evidence type="ECO:0000256" key="2">
    <source>
        <dbReference type="ARBA" id="ARBA00022692"/>
    </source>
</evidence>
<evidence type="ECO:0000256" key="3">
    <source>
        <dbReference type="ARBA" id="ARBA00022989"/>
    </source>
</evidence>
<evidence type="ECO:0000256" key="4">
    <source>
        <dbReference type="ARBA" id="ARBA00023136"/>
    </source>
</evidence>
<name>A0A0C9RQ25_9CONI</name>
<keyword evidence="4" id="KW-0472">Membrane</keyword>
<dbReference type="InterPro" id="IPR008511">
    <property type="entry name" value="ROH1-like"/>
</dbReference>
<dbReference type="GO" id="GO:0016020">
    <property type="term" value="C:membrane"/>
    <property type="evidence" value="ECO:0007669"/>
    <property type="project" value="UniProtKB-SubCell"/>
</dbReference>
<comment type="similarity">
    <text evidence="5">Belongs to the ROH1 family.</text>
</comment>
<reference evidence="6" key="1">
    <citation type="submission" date="2015-02" db="EMBL/GenBank/DDBJ databases">
        <title>A transcriptome of Wollemia nobilis - a relic of Gondwana.</title>
        <authorList>
            <person name="Chia J.Y."/>
            <person name="Leong Y.S."/>
            <person name="Abdul Karim S."/>
            <person name="Wan Azmi N."/>
            <person name="Hercus R."/>
            <person name="Croft L."/>
        </authorList>
    </citation>
    <scope>NUCLEOTIDE SEQUENCE</scope>
    <source>
        <strain evidence="6">MaeBrown</strain>
        <tissue evidence="6">Leaf</tissue>
    </source>
</reference>
<comment type="subcellular location">
    <subcellularLocation>
        <location evidence="1">Membrane</location>
        <topology evidence="1">Single-pass membrane protein</topology>
    </subcellularLocation>
</comment>
<dbReference type="PANTHER" id="PTHR31509">
    <property type="entry name" value="BPS1-LIKE PROTEIN"/>
    <property type="match status" value="1"/>
</dbReference>